<dbReference type="PANTHER" id="PTHR11851:SF134">
    <property type="entry name" value="ZINC-DEPENDENT PROTEASE"/>
    <property type="match status" value="1"/>
</dbReference>
<gene>
    <name evidence="3" type="ORF">AP20H10_06460</name>
</gene>
<dbReference type="InterPro" id="IPR011249">
    <property type="entry name" value="Metalloenz_LuxS/M16"/>
</dbReference>
<evidence type="ECO:0000313" key="4">
    <source>
        <dbReference type="Proteomes" id="UP001438112"/>
    </source>
</evidence>
<proteinExistence type="predicted"/>
<evidence type="ECO:0000259" key="2">
    <source>
        <dbReference type="Pfam" id="PF05193"/>
    </source>
</evidence>
<dbReference type="InterPro" id="IPR050361">
    <property type="entry name" value="MPP/UQCRC_Complex"/>
</dbReference>
<dbReference type="InterPro" id="IPR007863">
    <property type="entry name" value="Peptidase_M16_C"/>
</dbReference>
<dbReference type="Pfam" id="PF05193">
    <property type="entry name" value="Peptidase_M16_C"/>
    <property type="match status" value="1"/>
</dbReference>
<reference evidence="3 4" key="1">
    <citation type="submission" date="2024-03" db="EMBL/GenBank/DDBJ databases">
        <title>Inconsistent identification of Apilactobacillus kunkeei-related strains obtained by well-developed overall genome related indices.</title>
        <authorList>
            <person name="Maeno S."/>
            <person name="Endo A."/>
        </authorList>
    </citation>
    <scope>NUCLEOTIDE SEQUENCE [LARGE SCALE GENOMIC DNA]</scope>
    <source>
        <strain evidence="3 4">20H-10</strain>
    </source>
</reference>
<dbReference type="InterPro" id="IPR011765">
    <property type="entry name" value="Pept_M16_N"/>
</dbReference>
<dbReference type="RefSeq" id="WP_353317760.1">
    <property type="nucleotide sequence ID" value="NZ_BAABVV010000032.1"/>
</dbReference>
<name>A0ABP9ZHM0_9LACO</name>
<protein>
    <submittedName>
        <fullName evidence="3">Pitrilysin family protein</fullName>
    </submittedName>
</protein>
<dbReference type="Gene3D" id="3.30.830.10">
    <property type="entry name" value="Metalloenzyme, LuxS/M16 peptidase-like"/>
    <property type="match status" value="2"/>
</dbReference>
<comment type="caution">
    <text evidence="3">The sequence shown here is derived from an EMBL/GenBank/DDBJ whole genome shotgun (WGS) entry which is preliminary data.</text>
</comment>
<dbReference type="NCBIfam" id="NF047421">
    <property type="entry name" value="YfmH_fam"/>
    <property type="match status" value="1"/>
</dbReference>
<dbReference type="Pfam" id="PF00675">
    <property type="entry name" value="Peptidase_M16"/>
    <property type="match status" value="1"/>
</dbReference>
<organism evidence="3 4">
    <name type="scientific">Apilactobacillus apinorum</name>
    <dbReference type="NCBI Taxonomy" id="1218495"/>
    <lineage>
        <taxon>Bacteria</taxon>
        <taxon>Bacillati</taxon>
        <taxon>Bacillota</taxon>
        <taxon>Bacilli</taxon>
        <taxon>Lactobacillales</taxon>
        <taxon>Lactobacillaceae</taxon>
        <taxon>Apilactobacillus</taxon>
    </lineage>
</organism>
<evidence type="ECO:0000313" key="3">
    <source>
        <dbReference type="EMBL" id="GAA6114283.1"/>
    </source>
</evidence>
<feature type="domain" description="Peptidase M16 N-terminal" evidence="1">
    <location>
        <begin position="33"/>
        <end position="167"/>
    </location>
</feature>
<feature type="domain" description="Peptidase M16 C-terminal" evidence="2">
    <location>
        <begin position="175"/>
        <end position="332"/>
    </location>
</feature>
<evidence type="ECO:0000259" key="1">
    <source>
        <dbReference type="Pfam" id="PF00675"/>
    </source>
</evidence>
<accession>A0ABP9ZHM0</accession>
<dbReference type="SUPFAM" id="SSF63411">
    <property type="entry name" value="LuxS/MPP-like metallohydrolase"/>
    <property type="match status" value="2"/>
</dbReference>
<keyword evidence="4" id="KW-1185">Reference proteome</keyword>
<sequence length="418" mass="48203">MEIKNYQQYGDKVYIDELDNGLSVVMIPKSGYHKTYATFSVNYGSIDTTINGKKYPAGIAHFLEHKMFDKKDHDAMDVFSKYGASSNAFTNFNKTSYLFATTDNVHDNLIELLDFVQEPYFDEQKVEKEKGIIGQEISMYDDNPGSVLFFKTIQNMYPDTPLNVDIAGSQDSINRITKDDLYDSYNYFYQPSNMQLTIVGDINPEETLKWVVDNQNSKKLPTAKPIDKTIIESNDLVRETTQKMDVKIPKVAIGIKGSNQFNNDIKYELSISLLLQMLLSEGSEVYEKLYNDGVIDDSFGFDFDCEDQFNYAIFAGETDDIDSFYQEITKVLFGFEDIVKELNEEFELIKREEIGQHISMMNSIEAVSNSVNDKDHNYRNLYDEIEIIKSLQLNDVIYYGKMLLKEEFMVKNIILPQK</sequence>
<dbReference type="PANTHER" id="PTHR11851">
    <property type="entry name" value="METALLOPROTEASE"/>
    <property type="match status" value="1"/>
</dbReference>
<dbReference type="EMBL" id="BAABVV010000032">
    <property type="protein sequence ID" value="GAA6114283.1"/>
    <property type="molecule type" value="Genomic_DNA"/>
</dbReference>
<dbReference type="Proteomes" id="UP001438112">
    <property type="component" value="Unassembled WGS sequence"/>
</dbReference>